<gene>
    <name evidence="1" type="ORF">KGA66_29315</name>
</gene>
<keyword evidence="2" id="KW-1185">Reference proteome</keyword>
<sequence length="82" mass="8614">MADQAAAVATFGLAEAAEAGIVKLAEKAVDFLEQQLEQYILAQVIEAGFRALRPVIERALDGFVFKAAADALGVPAAGGRRR</sequence>
<feature type="non-terminal residue" evidence="1">
    <location>
        <position position="82"/>
    </location>
</feature>
<proteinExistence type="predicted"/>
<organism evidence="1 2">
    <name type="scientific">Actinocrinis puniceicyclus</name>
    <dbReference type="NCBI Taxonomy" id="977794"/>
    <lineage>
        <taxon>Bacteria</taxon>
        <taxon>Bacillati</taxon>
        <taxon>Actinomycetota</taxon>
        <taxon>Actinomycetes</taxon>
        <taxon>Catenulisporales</taxon>
        <taxon>Actinospicaceae</taxon>
        <taxon>Actinocrinis</taxon>
    </lineage>
</organism>
<name>A0A8J8BHT6_9ACTN</name>
<accession>A0A8J8BHT6</accession>
<protein>
    <submittedName>
        <fullName evidence="1">Uncharacterized protein</fullName>
    </submittedName>
</protein>
<dbReference type="Proteomes" id="UP000677913">
    <property type="component" value="Unassembled WGS sequence"/>
</dbReference>
<evidence type="ECO:0000313" key="1">
    <source>
        <dbReference type="EMBL" id="MBS2967164.1"/>
    </source>
</evidence>
<dbReference type="EMBL" id="JAGSXH010000367">
    <property type="protein sequence ID" value="MBS2967164.1"/>
    <property type="molecule type" value="Genomic_DNA"/>
</dbReference>
<dbReference type="AlphaFoldDB" id="A0A8J8BHT6"/>
<reference evidence="1" key="1">
    <citation type="submission" date="2021-04" db="EMBL/GenBank/DDBJ databases">
        <title>Genome based classification of Actinospica acidithermotolerans sp. nov., an actinobacterium isolated from an Indonesian hot spring.</title>
        <authorList>
            <person name="Kusuma A.B."/>
            <person name="Putra K.E."/>
            <person name="Nafisah S."/>
            <person name="Loh J."/>
            <person name="Nouioui I."/>
            <person name="Goodfellow M."/>
        </authorList>
    </citation>
    <scope>NUCLEOTIDE SEQUENCE</scope>
    <source>
        <strain evidence="1">DSM 45618</strain>
    </source>
</reference>
<evidence type="ECO:0000313" key="2">
    <source>
        <dbReference type="Proteomes" id="UP000677913"/>
    </source>
</evidence>
<comment type="caution">
    <text evidence="1">The sequence shown here is derived from an EMBL/GenBank/DDBJ whole genome shotgun (WGS) entry which is preliminary data.</text>
</comment>